<organism evidence="2 3">
    <name type="scientific">Acinetobacter marinus</name>
    <dbReference type="NCBI Taxonomy" id="281375"/>
    <lineage>
        <taxon>Bacteria</taxon>
        <taxon>Pseudomonadati</taxon>
        <taxon>Pseudomonadota</taxon>
        <taxon>Gammaproteobacteria</taxon>
        <taxon>Moraxellales</taxon>
        <taxon>Moraxellaceae</taxon>
        <taxon>Acinetobacter</taxon>
    </lineage>
</organism>
<keyword evidence="1" id="KW-1133">Transmembrane helix</keyword>
<feature type="transmembrane region" description="Helical" evidence="1">
    <location>
        <begin position="12"/>
        <end position="35"/>
    </location>
</feature>
<dbReference type="AlphaFoldDB" id="A0A1G6NL82"/>
<keyword evidence="1" id="KW-0472">Membrane</keyword>
<evidence type="ECO:0000313" key="3">
    <source>
        <dbReference type="Proteomes" id="UP000242317"/>
    </source>
</evidence>
<sequence length="157" mass="17546">MDYQPISLNLAVQIAILASALFLLIGMWTGVWKYLQIRKSPSARAHYYVDIAHRSALLYAPACLIIAVLCFFSILPEWLLLVCAGANLLFFLASVLSYIIHGMLKDTSNQFLKPHRLGKFQLPAFLISGFMWALMVTELGATTLLSLGTLLYFFNLG</sequence>
<dbReference type="EMBL" id="FMYK01000010">
    <property type="protein sequence ID" value="SDC68411.1"/>
    <property type="molecule type" value="Genomic_DNA"/>
</dbReference>
<protein>
    <submittedName>
        <fullName evidence="2">Uncharacterized protein</fullName>
    </submittedName>
</protein>
<name>A0A1G6NL82_9GAMM</name>
<evidence type="ECO:0000313" key="2">
    <source>
        <dbReference type="EMBL" id="SDC68411.1"/>
    </source>
</evidence>
<dbReference type="Proteomes" id="UP000242317">
    <property type="component" value="Unassembled WGS sequence"/>
</dbReference>
<accession>A0A1G6NL82</accession>
<dbReference type="OrthoDB" id="345818at2"/>
<reference evidence="3" key="1">
    <citation type="submission" date="2016-09" db="EMBL/GenBank/DDBJ databases">
        <authorList>
            <person name="Varghese N."/>
            <person name="Submissions S."/>
        </authorList>
    </citation>
    <scope>NUCLEOTIDE SEQUENCE [LARGE SCALE GENOMIC DNA]</scope>
    <source>
        <strain evidence="3">ANC 3699</strain>
    </source>
</reference>
<feature type="transmembrane region" description="Helical" evidence="1">
    <location>
        <begin position="56"/>
        <end position="75"/>
    </location>
</feature>
<feature type="transmembrane region" description="Helical" evidence="1">
    <location>
        <begin position="125"/>
        <end position="154"/>
    </location>
</feature>
<gene>
    <name evidence="2" type="ORF">SAMN05421749_11025</name>
</gene>
<dbReference type="RefSeq" id="WP_092621229.1">
    <property type="nucleotide sequence ID" value="NZ_FMYK01000010.1"/>
</dbReference>
<keyword evidence="3" id="KW-1185">Reference proteome</keyword>
<feature type="transmembrane region" description="Helical" evidence="1">
    <location>
        <begin position="81"/>
        <end position="104"/>
    </location>
</feature>
<proteinExistence type="predicted"/>
<evidence type="ECO:0000256" key="1">
    <source>
        <dbReference type="SAM" id="Phobius"/>
    </source>
</evidence>
<keyword evidence="1" id="KW-0812">Transmembrane</keyword>